<gene>
    <name evidence="6" type="ORF">DH2020_029717</name>
</gene>
<keyword evidence="2" id="KW-0238">DNA-binding</keyword>
<evidence type="ECO:0000313" key="7">
    <source>
        <dbReference type="Proteomes" id="UP001318860"/>
    </source>
</evidence>
<sequence length="316" mass="36390">MEAGVGPYSSLVNHHEKEELDHELLASLELPPGFRFHPTDEEIIIYYLLSKVIDRRFSAIAIGEVDLNKCEPWDLPNKGKMGEKEWFFFCQKDRKYPTGMRTNRATESGYWKATGKDKEIYMKGRKWLVGMKKDSCFLQRESSQRRKPIGSCMNSDLRATFLVTTSLGLQRVSHKKTKMKTNVGVQVAKMDSFVDHLMDLDSPTLPQLTHYSCSTDQAPSPSFATDKHEFTANSINHQSQKLQADQNNFFMPHNLEPNPIFIPQIVHPNPVFPYRTSSPHCKVDSTENRKQFDDKEVEVLSFSPNISDLEYSLWSY</sequence>
<keyword evidence="4" id="KW-0539">Nucleus</keyword>
<evidence type="ECO:0000256" key="2">
    <source>
        <dbReference type="ARBA" id="ARBA00023125"/>
    </source>
</evidence>
<name>A0ABR0VRD0_REHGL</name>
<proteinExistence type="predicted"/>
<organism evidence="6 7">
    <name type="scientific">Rehmannia glutinosa</name>
    <name type="common">Chinese foxglove</name>
    <dbReference type="NCBI Taxonomy" id="99300"/>
    <lineage>
        <taxon>Eukaryota</taxon>
        <taxon>Viridiplantae</taxon>
        <taxon>Streptophyta</taxon>
        <taxon>Embryophyta</taxon>
        <taxon>Tracheophyta</taxon>
        <taxon>Spermatophyta</taxon>
        <taxon>Magnoliopsida</taxon>
        <taxon>eudicotyledons</taxon>
        <taxon>Gunneridae</taxon>
        <taxon>Pentapetalae</taxon>
        <taxon>asterids</taxon>
        <taxon>lamiids</taxon>
        <taxon>Lamiales</taxon>
        <taxon>Orobanchaceae</taxon>
        <taxon>Rehmannieae</taxon>
        <taxon>Rehmannia</taxon>
    </lineage>
</organism>
<evidence type="ECO:0000313" key="6">
    <source>
        <dbReference type="EMBL" id="KAK6136542.1"/>
    </source>
</evidence>
<dbReference type="PANTHER" id="PTHR31744:SF92">
    <property type="entry name" value="NAC DOMAIN-CONTAINING PROTEIN 87"/>
    <property type="match status" value="1"/>
</dbReference>
<dbReference type="Proteomes" id="UP001318860">
    <property type="component" value="Unassembled WGS sequence"/>
</dbReference>
<evidence type="ECO:0000256" key="1">
    <source>
        <dbReference type="ARBA" id="ARBA00023015"/>
    </source>
</evidence>
<reference evidence="6 7" key="1">
    <citation type="journal article" date="2021" name="Comput. Struct. Biotechnol. J.">
        <title>De novo genome assembly of the potent medicinal plant Rehmannia glutinosa using nanopore technology.</title>
        <authorList>
            <person name="Ma L."/>
            <person name="Dong C."/>
            <person name="Song C."/>
            <person name="Wang X."/>
            <person name="Zheng X."/>
            <person name="Niu Y."/>
            <person name="Chen S."/>
            <person name="Feng W."/>
        </authorList>
    </citation>
    <scope>NUCLEOTIDE SEQUENCE [LARGE SCALE GENOMIC DNA]</scope>
    <source>
        <strain evidence="6">DH-2019</strain>
    </source>
</reference>
<dbReference type="InterPro" id="IPR036093">
    <property type="entry name" value="NAC_dom_sf"/>
</dbReference>
<dbReference type="Gene3D" id="2.170.150.80">
    <property type="entry name" value="NAC domain"/>
    <property type="match status" value="1"/>
</dbReference>
<evidence type="ECO:0000256" key="3">
    <source>
        <dbReference type="ARBA" id="ARBA00023163"/>
    </source>
</evidence>
<keyword evidence="7" id="KW-1185">Reference proteome</keyword>
<dbReference type="EMBL" id="JABTTQ020001031">
    <property type="protein sequence ID" value="KAK6136542.1"/>
    <property type="molecule type" value="Genomic_DNA"/>
</dbReference>
<accession>A0ABR0VRD0</accession>
<dbReference type="PROSITE" id="PS51005">
    <property type="entry name" value="NAC"/>
    <property type="match status" value="1"/>
</dbReference>
<keyword evidence="3" id="KW-0804">Transcription</keyword>
<protein>
    <recommendedName>
        <fullName evidence="5">NAC domain-containing protein</fullName>
    </recommendedName>
</protein>
<keyword evidence="1" id="KW-0805">Transcription regulation</keyword>
<evidence type="ECO:0000259" key="5">
    <source>
        <dbReference type="PROSITE" id="PS51005"/>
    </source>
</evidence>
<comment type="caution">
    <text evidence="6">The sequence shown here is derived from an EMBL/GenBank/DDBJ whole genome shotgun (WGS) entry which is preliminary data.</text>
</comment>
<dbReference type="Pfam" id="PF02365">
    <property type="entry name" value="NAM"/>
    <property type="match status" value="1"/>
</dbReference>
<dbReference type="InterPro" id="IPR003441">
    <property type="entry name" value="NAC-dom"/>
</dbReference>
<dbReference type="PANTHER" id="PTHR31744">
    <property type="entry name" value="PROTEIN CUP-SHAPED COTYLEDON 2-RELATED"/>
    <property type="match status" value="1"/>
</dbReference>
<evidence type="ECO:0000256" key="4">
    <source>
        <dbReference type="ARBA" id="ARBA00023242"/>
    </source>
</evidence>
<dbReference type="SUPFAM" id="SSF101941">
    <property type="entry name" value="NAC domain"/>
    <property type="match status" value="1"/>
</dbReference>
<feature type="domain" description="NAC" evidence="5">
    <location>
        <begin position="30"/>
        <end position="175"/>
    </location>
</feature>